<protein>
    <submittedName>
        <fullName evidence="1">Uncharacterized protein</fullName>
    </submittedName>
</protein>
<name>A0A9D3LZ18_ANGAN</name>
<organism evidence="1 2">
    <name type="scientific">Anguilla anguilla</name>
    <name type="common">European freshwater eel</name>
    <name type="synonym">Muraena anguilla</name>
    <dbReference type="NCBI Taxonomy" id="7936"/>
    <lineage>
        <taxon>Eukaryota</taxon>
        <taxon>Metazoa</taxon>
        <taxon>Chordata</taxon>
        <taxon>Craniata</taxon>
        <taxon>Vertebrata</taxon>
        <taxon>Euteleostomi</taxon>
        <taxon>Actinopterygii</taxon>
        <taxon>Neopterygii</taxon>
        <taxon>Teleostei</taxon>
        <taxon>Anguilliformes</taxon>
        <taxon>Anguillidae</taxon>
        <taxon>Anguilla</taxon>
    </lineage>
</organism>
<sequence length="65" mass="7245">MDVPSQLHLSDLAFRGADCRTGLFHGSTLLLQSYKGIVKHCLCDHWASCHRNYTAGVLHPGPHFQ</sequence>
<gene>
    <name evidence="1" type="ORF">ANANG_G00206920</name>
</gene>
<dbReference type="Proteomes" id="UP001044222">
    <property type="component" value="Chromosome 11"/>
</dbReference>
<proteinExistence type="predicted"/>
<comment type="caution">
    <text evidence="1">The sequence shown here is derived from an EMBL/GenBank/DDBJ whole genome shotgun (WGS) entry which is preliminary data.</text>
</comment>
<accession>A0A9D3LZ18</accession>
<reference evidence="1" key="1">
    <citation type="submission" date="2021-01" db="EMBL/GenBank/DDBJ databases">
        <title>A chromosome-scale assembly of European eel, Anguilla anguilla.</title>
        <authorList>
            <person name="Henkel C."/>
            <person name="Jong-Raadsen S.A."/>
            <person name="Dufour S."/>
            <person name="Weltzien F.-A."/>
            <person name="Palstra A.P."/>
            <person name="Pelster B."/>
            <person name="Spaink H.P."/>
            <person name="Van Den Thillart G.E."/>
            <person name="Jansen H."/>
            <person name="Zahm M."/>
            <person name="Klopp C."/>
            <person name="Cedric C."/>
            <person name="Louis A."/>
            <person name="Berthelot C."/>
            <person name="Parey E."/>
            <person name="Roest Crollius H."/>
            <person name="Montfort J."/>
            <person name="Robinson-Rechavi M."/>
            <person name="Bucao C."/>
            <person name="Bouchez O."/>
            <person name="Gislard M."/>
            <person name="Lluch J."/>
            <person name="Milhes M."/>
            <person name="Lampietro C."/>
            <person name="Lopez Roques C."/>
            <person name="Donnadieu C."/>
            <person name="Braasch I."/>
            <person name="Desvignes T."/>
            <person name="Postlethwait J."/>
            <person name="Bobe J."/>
            <person name="Guiguen Y."/>
            <person name="Dirks R."/>
        </authorList>
    </citation>
    <scope>NUCLEOTIDE SEQUENCE</scope>
    <source>
        <strain evidence="1">Tag_6206</strain>
        <tissue evidence="1">Liver</tissue>
    </source>
</reference>
<dbReference type="EMBL" id="JAFIRN010000011">
    <property type="protein sequence ID" value="KAG5839626.1"/>
    <property type="molecule type" value="Genomic_DNA"/>
</dbReference>
<evidence type="ECO:0000313" key="2">
    <source>
        <dbReference type="Proteomes" id="UP001044222"/>
    </source>
</evidence>
<dbReference type="AlphaFoldDB" id="A0A9D3LZ18"/>
<evidence type="ECO:0000313" key="1">
    <source>
        <dbReference type="EMBL" id="KAG5839626.1"/>
    </source>
</evidence>
<keyword evidence="2" id="KW-1185">Reference proteome</keyword>